<dbReference type="Pfam" id="PF01061">
    <property type="entry name" value="ABC2_membrane"/>
    <property type="match status" value="1"/>
</dbReference>
<dbReference type="EMBL" id="JAEACQ010000386">
    <property type="protein sequence ID" value="MBL7633525.1"/>
    <property type="molecule type" value="Genomic_DNA"/>
</dbReference>
<feature type="transmembrane region" description="Helical" evidence="6">
    <location>
        <begin position="159"/>
        <end position="183"/>
    </location>
</feature>
<keyword evidence="3 6" id="KW-1133">Transmembrane helix</keyword>
<dbReference type="GO" id="GO:0043190">
    <property type="term" value="C:ATP-binding cassette (ABC) transporter complex"/>
    <property type="evidence" value="ECO:0007669"/>
    <property type="project" value="InterPro"/>
</dbReference>
<evidence type="ECO:0000256" key="7">
    <source>
        <dbReference type="SAM" id="MobiDB-lite"/>
    </source>
</evidence>
<reference evidence="9" key="1">
    <citation type="submission" date="2020-12" db="EMBL/GenBank/DDBJ databases">
        <title>Genomic characterization of non-nitrogen-fixing Frankia strains.</title>
        <authorList>
            <person name="Carlos-Shanley C."/>
            <person name="Guerra T."/>
            <person name="Hahn D."/>
        </authorList>
    </citation>
    <scope>NUCLEOTIDE SEQUENCE</scope>
    <source>
        <strain evidence="9">CN6</strain>
    </source>
</reference>
<evidence type="ECO:0000313" key="9">
    <source>
        <dbReference type="EMBL" id="MBL7633525.1"/>
    </source>
</evidence>
<organism evidence="9 10">
    <name type="scientific">Frankia nepalensis</name>
    <dbReference type="NCBI Taxonomy" id="1836974"/>
    <lineage>
        <taxon>Bacteria</taxon>
        <taxon>Bacillati</taxon>
        <taxon>Actinomycetota</taxon>
        <taxon>Actinomycetes</taxon>
        <taxon>Frankiales</taxon>
        <taxon>Frankiaceae</taxon>
        <taxon>Frankia</taxon>
    </lineage>
</organism>
<keyword evidence="4 6" id="KW-0472">Membrane</keyword>
<dbReference type="InterPro" id="IPR047817">
    <property type="entry name" value="ABC2_TM_bact-type"/>
</dbReference>
<dbReference type="AlphaFoldDB" id="A0A937UVS8"/>
<dbReference type="InterPro" id="IPR000412">
    <property type="entry name" value="ABC_2_transport"/>
</dbReference>
<evidence type="ECO:0000256" key="3">
    <source>
        <dbReference type="ARBA" id="ARBA00022989"/>
    </source>
</evidence>
<dbReference type="GO" id="GO:0140359">
    <property type="term" value="F:ABC-type transporter activity"/>
    <property type="evidence" value="ECO:0007669"/>
    <property type="project" value="InterPro"/>
</dbReference>
<dbReference type="GO" id="GO:0046677">
    <property type="term" value="P:response to antibiotic"/>
    <property type="evidence" value="ECO:0007669"/>
    <property type="project" value="UniProtKB-KW"/>
</dbReference>
<keyword evidence="6" id="KW-1003">Cell membrane</keyword>
<dbReference type="PIRSF" id="PIRSF006648">
    <property type="entry name" value="DrrB"/>
    <property type="match status" value="1"/>
</dbReference>
<evidence type="ECO:0000256" key="6">
    <source>
        <dbReference type="RuleBase" id="RU361157"/>
    </source>
</evidence>
<feature type="transmembrane region" description="Helical" evidence="6">
    <location>
        <begin position="50"/>
        <end position="70"/>
    </location>
</feature>
<dbReference type="PANTHER" id="PTHR43229">
    <property type="entry name" value="NODULATION PROTEIN J"/>
    <property type="match status" value="1"/>
</dbReference>
<feature type="domain" description="ABC transmembrane type-2" evidence="8">
    <location>
        <begin position="50"/>
        <end position="274"/>
    </location>
</feature>
<keyword evidence="5" id="KW-0046">Antibiotic resistance</keyword>
<evidence type="ECO:0000259" key="8">
    <source>
        <dbReference type="PROSITE" id="PS51012"/>
    </source>
</evidence>
<keyword evidence="2 6" id="KW-0812">Transmembrane</keyword>
<evidence type="ECO:0000256" key="1">
    <source>
        <dbReference type="ARBA" id="ARBA00004141"/>
    </source>
</evidence>
<keyword evidence="6" id="KW-0813">Transport</keyword>
<dbReference type="PROSITE" id="PS51012">
    <property type="entry name" value="ABC_TM2"/>
    <property type="match status" value="1"/>
</dbReference>
<dbReference type="InterPro" id="IPR013525">
    <property type="entry name" value="ABC2_TM"/>
</dbReference>
<evidence type="ECO:0000256" key="5">
    <source>
        <dbReference type="ARBA" id="ARBA00023251"/>
    </source>
</evidence>
<name>A0A937UVS8_9ACTN</name>
<accession>A0A937UVS8</accession>
<comment type="caution">
    <text evidence="9">The sequence shown here is derived from an EMBL/GenBank/DDBJ whole genome shotgun (WGS) entry which is preliminary data.</text>
</comment>
<gene>
    <name evidence="9" type="ORF">I7412_41505</name>
</gene>
<dbReference type="PANTHER" id="PTHR43229:SF3">
    <property type="entry name" value="ABC-TYPE MULTIDRUG TRANSPORT SYSTEM, PERMEASE COMPONENT"/>
    <property type="match status" value="1"/>
</dbReference>
<feature type="transmembrane region" description="Helical" evidence="6">
    <location>
        <begin position="190"/>
        <end position="211"/>
    </location>
</feature>
<sequence length="275" mass="29175">MTTATITETGGPTDVAREADADAPTGRTTLLTDTVTVFVRELRPMLRDPFSVIFSMIQPLFFLALFAPLLPKADDGGSALQWFVPGIVVMSCLFGTSMTGSNLLFEIQTGSHERMLVTPLRRPALLLGRALKEIAPTFVQALIIVVICVPFSFDLHVGGVLVGLLILSLLCVGLGALSYALALASAQQTWLFWAVQQTLLFPLLLLAGVLLPLDDAPGWLKALSAANPLSYVVDAERRLFAGEVLAADTLWGLLAAGAVAALGLVVGTRAMSRAS</sequence>
<feature type="compositionally biased region" description="Low complexity" evidence="7">
    <location>
        <begin position="1"/>
        <end position="13"/>
    </location>
</feature>
<evidence type="ECO:0000256" key="4">
    <source>
        <dbReference type="ARBA" id="ARBA00023136"/>
    </source>
</evidence>
<dbReference type="InterPro" id="IPR051784">
    <property type="entry name" value="Nod_factor_ABC_transporter"/>
</dbReference>
<keyword evidence="10" id="KW-1185">Reference proteome</keyword>
<proteinExistence type="inferred from homology"/>
<comment type="subcellular location">
    <subcellularLocation>
        <location evidence="6">Cell membrane</location>
        <topology evidence="6">Multi-pass membrane protein</topology>
    </subcellularLocation>
    <subcellularLocation>
        <location evidence="1">Membrane</location>
        <topology evidence="1">Multi-pass membrane protein</topology>
    </subcellularLocation>
</comment>
<feature type="transmembrane region" description="Helical" evidence="6">
    <location>
        <begin position="249"/>
        <end position="267"/>
    </location>
</feature>
<feature type="transmembrane region" description="Helical" evidence="6">
    <location>
        <begin position="134"/>
        <end position="153"/>
    </location>
</feature>
<evidence type="ECO:0000313" key="10">
    <source>
        <dbReference type="Proteomes" id="UP000604475"/>
    </source>
</evidence>
<dbReference type="RefSeq" id="WP_203004252.1">
    <property type="nucleotide sequence ID" value="NZ_JADWYU010000203.1"/>
</dbReference>
<protein>
    <recommendedName>
        <fullName evidence="6">Transport permease protein</fullName>
    </recommendedName>
</protein>
<evidence type="ECO:0000256" key="2">
    <source>
        <dbReference type="ARBA" id="ARBA00022692"/>
    </source>
</evidence>
<comment type="similarity">
    <text evidence="6">Belongs to the ABC-2 integral membrane protein family.</text>
</comment>
<feature type="region of interest" description="Disordered" evidence="7">
    <location>
        <begin position="1"/>
        <end position="23"/>
    </location>
</feature>
<dbReference type="Proteomes" id="UP000604475">
    <property type="component" value="Unassembled WGS sequence"/>
</dbReference>
<feature type="transmembrane region" description="Helical" evidence="6">
    <location>
        <begin position="82"/>
        <end position="105"/>
    </location>
</feature>